<evidence type="ECO:0000256" key="2">
    <source>
        <dbReference type="ARBA" id="ARBA00022692"/>
    </source>
</evidence>
<evidence type="ECO:0000256" key="4">
    <source>
        <dbReference type="ARBA" id="ARBA00023136"/>
    </source>
</evidence>
<keyword evidence="3 5" id="KW-1133">Transmembrane helix</keyword>
<evidence type="ECO:0000256" key="3">
    <source>
        <dbReference type="ARBA" id="ARBA00022989"/>
    </source>
</evidence>
<keyword evidence="2 5" id="KW-0812">Transmembrane</keyword>
<comment type="subcellular location">
    <subcellularLocation>
        <location evidence="1">Membrane</location>
        <topology evidence="1">Multi-pass membrane protein</topology>
    </subcellularLocation>
</comment>
<organism evidence="6 7">
    <name type="scientific">Fodinibius halophilus</name>
    <dbReference type="NCBI Taxonomy" id="1736908"/>
    <lineage>
        <taxon>Bacteria</taxon>
        <taxon>Pseudomonadati</taxon>
        <taxon>Balneolota</taxon>
        <taxon>Balneolia</taxon>
        <taxon>Balneolales</taxon>
        <taxon>Balneolaceae</taxon>
        <taxon>Fodinibius</taxon>
    </lineage>
</organism>
<proteinExistence type="predicted"/>
<evidence type="ECO:0000313" key="6">
    <source>
        <dbReference type="EMBL" id="NGP89973.1"/>
    </source>
</evidence>
<name>A0A6M1TC79_9BACT</name>
<feature type="transmembrane region" description="Helical" evidence="5">
    <location>
        <begin position="265"/>
        <end position="283"/>
    </location>
</feature>
<feature type="transmembrane region" description="Helical" evidence="5">
    <location>
        <begin position="87"/>
        <end position="118"/>
    </location>
</feature>
<dbReference type="EMBL" id="JAALLS010000029">
    <property type="protein sequence ID" value="NGP89973.1"/>
    <property type="molecule type" value="Genomic_DNA"/>
</dbReference>
<dbReference type="InterPro" id="IPR000537">
    <property type="entry name" value="UbiA_prenyltransferase"/>
</dbReference>
<evidence type="ECO:0000313" key="7">
    <source>
        <dbReference type="Proteomes" id="UP000479132"/>
    </source>
</evidence>
<keyword evidence="7" id="KW-1185">Reference proteome</keyword>
<comment type="caution">
    <text evidence="6">The sequence shown here is derived from an EMBL/GenBank/DDBJ whole genome shotgun (WGS) entry which is preliminary data.</text>
</comment>
<dbReference type="GO" id="GO:0016020">
    <property type="term" value="C:membrane"/>
    <property type="evidence" value="ECO:0007669"/>
    <property type="project" value="UniProtKB-SubCell"/>
</dbReference>
<keyword evidence="6" id="KW-0808">Transferase</keyword>
<accession>A0A6M1TC79</accession>
<evidence type="ECO:0000256" key="5">
    <source>
        <dbReference type="SAM" id="Phobius"/>
    </source>
</evidence>
<dbReference type="Proteomes" id="UP000479132">
    <property type="component" value="Unassembled WGS sequence"/>
</dbReference>
<feature type="transmembrane region" description="Helical" evidence="5">
    <location>
        <begin position="14"/>
        <end position="32"/>
    </location>
</feature>
<dbReference type="Pfam" id="PF01040">
    <property type="entry name" value="UbiA"/>
    <property type="match status" value="1"/>
</dbReference>
<reference evidence="6 7" key="1">
    <citation type="submission" date="2020-02" db="EMBL/GenBank/DDBJ databases">
        <title>Aliifodinibius halophilus 2W32, complete genome.</title>
        <authorList>
            <person name="Li Y."/>
            <person name="Wu S."/>
        </authorList>
    </citation>
    <scope>NUCLEOTIDE SEQUENCE [LARGE SCALE GENOMIC DNA]</scope>
    <source>
        <strain evidence="6 7">2W32</strain>
    </source>
</reference>
<evidence type="ECO:0000256" key="1">
    <source>
        <dbReference type="ARBA" id="ARBA00004141"/>
    </source>
</evidence>
<dbReference type="AlphaFoldDB" id="A0A6M1TC79"/>
<gene>
    <name evidence="6" type="primary">ubiA</name>
    <name evidence="6" type="ORF">G3569_16560</name>
</gene>
<sequence>MLRQCWHFILHLRWHYQLFILSGGFLLGGVLSSNLDLGLFLQQFFNVHLLLFGGATAYNSYWDKDEGPIGGLANPPKMERWMWGASIALQLAGLFLAIPAGGIFIAVYGISMLFFWLYSTPLARWKSRPIKSLIAIGISTGFNSVLLGYLAAGNGELAPFVLIAALGVTLMLLSLYPISQIYQQEEDRNRGDQTFAIQYGRSGVLHFFEGAFFSGLLLVTGVFYGIYLNLAISFGIIGVCIGLWVRFRIKKLSAKKDDYKRVMQLKYSTSIGFVIFLLCILLLKHIPEGGISGVADLLLR</sequence>
<dbReference type="GO" id="GO:0016765">
    <property type="term" value="F:transferase activity, transferring alkyl or aryl (other than methyl) groups"/>
    <property type="evidence" value="ECO:0007669"/>
    <property type="project" value="InterPro"/>
</dbReference>
<feature type="transmembrane region" description="Helical" evidence="5">
    <location>
        <begin position="199"/>
        <end position="220"/>
    </location>
</feature>
<feature type="transmembrane region" description="Helical" evidence="5">
    <location>
        <begin position="157"/>
        <end position="178"/>
    </location>
</feature>
<feature type="transmembrane region" description="Helical" evidence="5">
    <location>
        <begin position="226"/>
        <end position="245"/>
    </location>
</feature>
<protein>
    <submittedName>
        <fullName evidence="6">UbiA family prenyltransferase</fullName>
    </submittedName>
</protein>
<feature type="transmembrane region" description="Helical" evidence="5">
    <location>
        <begin position="130"/>
        <end position="151"/>
    </location>
</feature>
<keyword evidence="4 5" id="KW-0472">Membrane</keyword>